<sequence>MYQFADEEILKLYSSFCNPVQVLAGFCKVILQAVPTFLYLLNLNPNALHALVYSLVPLWARPYIILASHVIDPGNTFSISSIIFLALFLSIIIVFCNKQDHTPTTYTNQTVVLNTLAHSSPPPTYAQAHFTAYGSEFSTNSQKVLYLAEKLTGHYRDWFSSHSIRNPGILQNYNLFASSLLSFSGGDKELSTPSTSWFSGLTRGLLPLGKYNWKFFSLQSRLQASDAEACSFYKIGLKRLLQNLLSEKWLSETVKYLSSKTHPSSNLFPAAQLFVPDKVLLSSTPPPGTKPKSGGGFCLTAKEVLRRRNNNLCFYCGSKDHLLTACPLSKHPPFVNKTFTLTLLSLSNTSKSPTVLVTICGPLGTLRSLLFLILVLIPT</sequence>
<dbReference type="Proteomes" id="UP001165960">
    <property type="component" value="Unassembled WGS sequence"/>
</dbReference>
<evidence type="ECO:0000313" key="1">
    <source>
        <dbReference type="EMBL" id="KAJ9062398.1"/>
    </source>
</evidence>
<accession>A0ACC2SJC9</accession>
<gene>
    <name evidence="1" type="primary">PEG10_20</name>
    <name evidence="1" type="ORF">DSO57_1011306</name>
</gene>
<evidence type="ECO:0000313" key="2">
    <source>
        <dbReference type="Proteomes" id="UP001165960"/>
    </source>
</evidence>
<comment type="caution">
    <text evidence="1">The sequence shown here is derived from an EMBL/GenBank/DDBJ whole genome shotgun (WGS) entry which is preliminary data.</text>
</comment>
<reference evidence="1" key="1">
    <citation type="submission" date="2022-04" db="EMBL/GenBank/DDBJ databases">
        <title>Genome of the entomopathogenic fungus Entomophthora muscae.</title>
        <authorList>
            <person name="Elya C."/>
            <person name="Lovett B.R."/>
            <person name="Lee E."/>
            <person name="Macias A.M."/>
            <person name="Hajek A.E."/>
            <person name="De Bivort B.L."/>
            <person name="Kasson M.T."/>
            <person name="De Fine Licht H.H."/>
            <person name="Stajich J.E."/>
        </authorList>
    </citation>
    <scope>NUCLEOTIDE SEQUENCE</scope>
    <source>
        <strain evidence="1">Berkeley</strain>
    </source>
</reference>
<name>A0ACC2SJC9_9FUNG</name>
<dbReference type="EMBL" id="QTSX02005009">
    <property type="protein sequence ID" value="KAJ9062398.1"/>
    <property type="molecule type" value="Genomic_DNA"/>
</dbReference>
<protein>
    <submittedName>
        <fullName evidence="1">Retrotransposon-derived protein peg10</fullName>
    </submittedName>
</protein>
<organism evidence="1 2">
    <name type="scientific">Entomophthora muscae</name>
    <dbReference type="NCBI Taxonomy" id="34485"/>
    <lineage>
        <taxon>Eukaryota</taxon>
        <taxon>Fungi</taxon>
        <taxon>Fungi incertae sedis</taxon>
        <taxon>Zoopagomycota</taxon>
        <taxon>Entomophthoromycotina</taxon>
        <taxon>Entomophthoromycetes</taxon>
        <taxon>Entomophthorales</taxon>
        <taxon>Entomophthoraceae</taxon>
        <taxon>Entomophthora</taxon>
    </lineage>
</organism>
<keyword evidence="2" id="KW-1185">Reference proteome</keyword>
<proteinExistence type="predicted"/>